<feature type="domain" description="C2H2-type" evidence="7">
    <location>
        <begin position="243"/>
        <end position="271"/>
    </location>
</feature>
<dbReference type="GO" id="GO:0005634">
    <property type="term" value="C:nucleus"/>
    <property type="evidence" value="ECO:0007669"/>
    <property type="project" value="TreeGrafter"/>
</dbReference>
<evidence type="ECO:0000259" key="7">
    <source>
        <dbReference type="PROSITE" id="PS50157"/>
    </source>
</evidence>
<dbReference type="EMBL" id="LYXU01000001">
    <property type="protein sequence ID" value="OBS26292.1"/>
    <property type="molecule type" value="Genomic_DNA"/>
</dbReference>
<dbReference type="PROSITE" id="PS00028">
    <property type="entry name" value="ZINC_FINGER_C2H2_1"/>
    <property type="match status" value="6"/>
</dbReference>
<evidence type="ECO:0000256" key="2">
    <source>
        <dbReference type="ARBA" id="ARBA00022737"/>
    </source>
</evidence>
<protein>
    <recommendedName>
        <fullName evidence="7">C2H2-type domain-containing protein</fullName>
    </recommendedName>
</protein>
<dbReference type="GO" id="GO:0000981">
    <property type="term" value="F:DNA-binding transcription factor activity, RNA polymerase II-specific"/>
    <property type="evidence" value="ECO:0007669"/>
    <property type="project" value="TreeGrafter"/>
</dbReference>
<dbReference type="GO" id="GO:0008270">
    <property type="term" value="F:zinc ion binding"/>
    <property type="evidence" value="ECO:0007669"/>
    <property type="project" value="UniProtKB-KW"/>
</dbReference>
<dbReference type="Proteomes" id="UP000091967">
    <property type="component" value="Unassembled WGS sequence"/>
</dbReference>
<dbReference type="PANTHER" id="PTHR24409">
    <property type="entry name" value="ZINC FINGER PROTEIN 142"/>
    <property type="match status" value="1"/>
</dbReference>
<feature type="region of interest" description="Disordered" evidence="6">
    <location>
        <begin position="587"/>
        <end position="647"/>
    </location>
</feature>
<evidence type="ECO:0000313" key="8">
    <source>
        <dbReference type="EMBL" id="OBS26292.1"/>
    </source>
</evidence>
<dbReference type="SMART" id="SM00355">
    <property type="entry name" value="ZnF_C2H2"/>
    <property type="match status" value="7"/>
</dbReference>
<evidence type="ECO:0000256" key="1">
    <source>
        <dbReference type="ARBA" id="ARBA00022723"/>
    </source>
</evidence>
<keyword evidence="4" id="KW-0862">Zinc</keyword>
<dbReference type="Gene3D" id="3.30.160.60">
    <property type="entry name" value="Classic Zinc Finger"/>
    <property type="match status" value="2"/>
</dbReference>
<name>A0A1B8B0R5_FUSPO</name>
<dbReference type="GO" id="GO:0000977">
    <property type="term" value="F:RNA polymerase II transcription regulatory region sequence-specific DNA binding"/>
    <property type="evidence" value="ECO:0007669"/>
    <property type="project" value="TreeGrafter"/>
</dbReference>
<feature type="domain" description="C2H2-type" evidence="7">
    <location>
        <begin position="170"/>
        <end position="193"/>
    </location>
</feature>
<evidence type="ECO:0000256" key="5">
    <source>
        <dbReference type="PROSITE-ProRule" id="PRU00042"/>
    </source>
</evidence>
<feature type="compositionally biased region" description="Acidic residues" evidence="6">
    <location>
        <begin position="633"/>
        <end position="647"/>
    </location>
</feature>
<keyword evidence="3 5" id="KW-0863">Zinc-finger</keyword>
<dbReference type="PANTHER" id="PTHR24409:SF295">
    <property type="entry name" value="AZ2-RELATED"/>
    <property type="match status" value="1"/>
</dbReference>
<dbReference type="Pfam" id="PF12874">
    <property type="entry name" value="zf-met"/>
    <property type="match status" value="2"/>
</dbReference>
<feature type="domain" description="C2H2-type" evidence="7">
    <location>
        <begin position="361"/>
        <end position="389"/>
    </location>
</feature>
<evidence type="ECO:0000256" key="4">
    <source>
        <dbReference type="ARBA" id="ARBA00022833"/>
    </source>
</evidence>
<keyword evidence="9" id="KW-1185">Reference proteome</keyword>
<reference evidence="8 9" key="1">
    <citation type="submission" date="2016-06" db="EMBL/GenBank/DDBJ databases">
        <title>Living apart together: crosstalk between the core and supernumerary genomes in a fungal plant pathogen.</title>
        <authorList>
            <person name="Vanheule A."/>
            <person name="Audenaert K."/>
            <person name="Warris S."/>
            <person name="Van De Geest H."/>
            <person name="Schijlen E."/>
            <person name="Hofte M."/>
            <person name="De Saeger S."/>
            <person name="Haesaert G."/>
            <person name="Waalwijk C."/>
            <person name="Van Der Lee T."/>
        </authorList>
    </citation>
    <scope>NUCLEOTIDE SEQUENCE [LARGE SCALE GENOMIC DNA]</scope>
    <source>
        <strain evidence="8 9">2516</strain>
    </source>
</reference>
<gene>
    <name evidence="8" type="ORF">FPOA_00232</name>
</gene>
<accession>A0A1B8B0R5</accession>
<organism evidence="8 9">
    <name type="scientific">Fusarium poae</name>
    <dbReference type="NCBI Taxonomy" id="36050"/>
    <lineage>
        <taxon>Eukaryota</taxon>
        <taxon>Fungi</taxon>
        <taxon>Dikarya</taxon>
        <taxon>Ascomycota</taxon>
        <taxon>Pezizomycotina</taxon>
        <taxon>Sordariomycetes</taxon>
        <taxon>Hypocreomycetidae</taxon>
        <taxon>Hypocreales</taxon>
        <taxon>Nectriaceae</taxon>
        <taxon>Fusarium</taxon>
    </lineage>
</organism>
<dbReference type="PROSITE" id="PS50157">
    <property type="entry name" value="ZINC_FINGER_C2H2_2"/>
    <property type="match status" value="5"/>
</dbReference>
<feature type="domain" description="C2H2-type" evidence="7">
    <location>
        <begin position="490"/>
        <end position="518"/>
    </location>
</feature>
<dbReference type="AlphaFoldDB" id="A0A1B8B0R5"/>
<evidence type="ECO:0000256" key="3">
    <source>
        <dbReference type="ARBA" id="ARBA00022771"/>
    </source>
</evidence>
<evidence type="ECO:0000313" key="9">
    <source>
        <dbReference type="Proteomes" id="UP000091967"/>
    </source>
</evidence>
<keyword evidence="2" id="KW-0677">Repeat</keyword>
<sequence>MANLQEPTSDSVKCVSCDKLCPDGQYLTRYYRTLEQQHGSSAACDIPLEDYRYCFDCFGVLNYFFEHVMEQCISDLEKVFQHEKSKPETSSNDAKDEVPDWINLYDEYLLDWYKFFKHIDTIYRTDICKIMRSVVDTNDNDCVPSVMFESLATRTPDLPVRVRDFEEARFFCVLCRRGFESDREIQEHKRYTHKEPTLNSESIVKQEDTPTVLEPPTDCLPKVSMKRKREPTPARVPISVAIWYCSVCKETFYTQGAIKAHNLIKHGGRSTYIASRARSTFTCITCNRRFENQDELDDHTSDGWHMQPPPPIVFDSQIKQNPVALRNAIRLESKPRVVPRNLVKQEYEPAEMLGNATEASSVCTACEMIFTSRRAREDHNRDRHNGSRVIVEPQAMLPASTVNVYSCPVCNIIVKTTSAAARHMKKTNDHIRRTKMIVVEAYACSACRMIFPTKETVARHCVEKHNLSSTILEAATLETATLDPPLNNNLTCNTCNRVFTTQCGLKQHRKNKHTIDRVFKRRKGYHPSEDQGLGLPLSSPPIYQNASSMNWEITPNEIKQELVNEFTMESHCQLSSKIPDVIEYGSEDRCSEYSEEDPEEDSEEDPEEDSEDDSEEDPEEDSEEDSVWTSGGDSEDDSGSESDFDMDDTVCDRLDGTMWSGHFRTHIGVPCLFIASGCRETFNRCSKMIKHQEEIDQDYGYVESHCVRTLNGFDWDYILSKDKLGKKAIKLYDGTFKCPNCKKSDDGRFDYLYELVEHAESNVCDLEIWTGPLGKLLATLIEHAVNLSRGRL</sequence>
<dbReference type="InterPro" id="IPR013087">
    <property type="entry name" value="Znf_C2H2_type"/>
</dbReference>
<feature type="domain" description="C2H2-type" evidence="7">
    <location>
        <begin position="281"/>
        <end position="310"/>
    </location>
</feature>
<evidence type="ECO:0000256" key="6">
    <source>
        <dbReference type="SAM" id="MobiDB-lite"/>
    </source>
</evidence>
<dbReference type="STRING" id="36050.A0A1B8B0R5"/>
<keyword evidence="1" id="KW-0479">Metal-binding</keyword>
<feature type="compositionally biased region" description="Acidic residues" evidence="6">
    <location>
        <begin position="593"/>
        <end position="626"/>
    </location>
</feature>
<comment type="caution">
    <text evidence="8">The sequence shown here is derived from an EMBL/GenBank/DDBJ whole genome shotgun (WGS) entry which is preliminary data.</text>
</comment>
<proteinExistence type="predicted"/>